<comment type="caution">
    <text evidence="12">The sequence shown here is derived from an EMBL/GenBank/DDBJ whole genome shotgun (WGS) entry which is preliminary data.</text>
</comment>
<feature type="region of interest" description="Disordered" evidence="9">
    <location>
        <begin position="881"/>
        <end position="909"/>
    </location>
</feature>
<evidence type="ECO:0000256" key="3">
    <source>
        <dbReference type="ARBA" id="ARBA00012756"/>
    </source>
</evidence>
<keyword evidence="5 12" id="KW-0378">Hydrolase</keyword>
<dbReference type="InterPro" id="IPR037110">
    <property type="entry name" value="Betagal_dom2_sf"/>
</dbReference>
<proteinExistence type="inferred from homology"/>
<dbReference type="SUPFAM" id="SSF51011">
    <property type="entry name" value="Glycosyl hydrolase domain"/>
    <property type="match status" value="1"/>
</dbReference>
<feature type="domain" description="Beta-galactosidase" evidence="11">
    <location>
        <begin position="606"/>
        <end position="780"/>
    </location>
</feature>
<dbReference type="Gene3D" id="3.20.20.80">
    <property type="entry name" value="Glycosidases"/>
    <property type="match status" value="1"/>
</dbReference>
<sequence>MTFSIPPRPGLSRQAFLRMGACAAGLTAAGATAGPAAALDAARTAPGGGRTVTAEIADGQDPRDSVDDLLRGTSSFPGNDGRPHAVTWDEHSFLIDDDRLLIYSSEIHPWRVPAPAQWRDLLQMVKATGYTAVSFYFFWGLHQTTPGGAFDFQGIKDVDLLLTMAAEEGLYVIARPGPYVNAEISMGGLPAYMTNREAPLRSTDPENFADSCAWLSAINEIIAKHQVTDGGGSVLMYQVENELIAEDEERSAFLRGLADHVRSTGITVPMFHNDYGLGGRFKDVDAHHLDFYAYDHYPLGFNAGGERAPLGDSEQTYREISPDTPQFITESQGGAFTPWGAAFTSDQAYEFTDPAFTRQWGVRNLANGVTAFNYYMAFGGTNWGYTGSPSSGFTSYDYGAAITEGREPTQKLAVQKELGAFQHAFPPILSMTPVAPQPLLEREGAAITAYQRMSSDGEPSASDGGAPRLLAFRLADSNDETETRFATAIVLGEPEEVGEAGPTADDRDEAITYDGGWEQVEDPTAAGGTLSRTEAAGATASWTFTGTAVDVITASGTDHGMARVLVDGEEHGTFTSHVDTEQNKPAQVIAYQVTDLAEGEHTVVVEALGEAAPGGEGTVVSLDAFDVPAEDGEDGVEIPDGVVGWQRVPQQADTFLTLHGRDALCLVADTVIGGHALLYATSAPFGPTLPRRGGHLQYLIGRLGDPAEIVLRYAQEPTVEAPDTVTSTWDEGTGQLRLNLTHGEDPVQIEITGAPMTSQGVGEASQLQLRVIERGAAATTWFLGGRATGRIEPTPGGADAHVVVEGAELARTVAFERADAEVVIGDTDAAEIRIDVPDGIRKVVVNGTARPAHHGIATTTLPAPERTDVPDLAFRVAEEASEAQPDFDDSSWLRADSTQGSTPFQGPGRGGVVLDSNHYGFYQGSVWYRAAFMAGQEREITLQANGGTGQPPHGQEPAFFQVWADGSYLGAAPADGEDQTFNLPESTLPPGEEASLCVLVHNLGQNLDWNDDGLSKQNRGLFDAVLPADGEVTWRLQGADDPSGESDLLRTLYNVGGLYGERHGWHLPGHDDSGWAEAETLNAESPGVHWYRTEFELDVPAGVDTGWSLALRSARFEDGRRDACQAVLYLNGWNIGIYIGDIGPQSEFTIPSGLLEHHGVNTLAVWVAAKEAGAGPDHIELVKVFERTGSIGTAAPLI</sequence>
<reference evidence="12" key="2">
    <citation type="submission" date="2021-04" db="EMBL/GenBank/DDBJ databases">
        <authorList>
            <person name="Gilroy R."/>
        </authorList>
    </citation>
    <scope>NUCLEOTIDE SEQUENCE</scope>
    <source>
        <strain evidence="12">ChiHjej13B12-24818</strain>
    </source>
</reference>
<reference evidence="12" key="1">
    <citation type="journal article" date="2021" name="PeerJ">
        <title>Extensive microbial diversity within the chicken gut microbiome revealed by metagenomics and culture.</title>
        <authorList>
            <person name="Gilroy R."/>
            <person name="Ravi A."/>
            <person name="Getino M."/>
            <person name="Pursley I."/>
            <person name="Horton D.L."/>
            <person name="Alikhan N.F."/>
            <person name="Baker D."/>
            <person name="Gharbi K."/>
            <person name="Hall N."/>
            <person name="Watson M."/>
            <person name="Adriaenssens E.M."/>
            <person name="Foster-Nyarko E."/>
            <person name="Jarju S."/>
            <person name="Secka A."/>
            <person name="Antonio M."/>
            <person name="Oren A."/>
            <person name="Chaudhuri R.R."/>
            <person name="La Ragione R."/>
            <person name="Hildebrand F."/>
            <person name="Pallen M.J."/>
        </authorList>
    </citation>
    <scope>NUCLEOTIDE SEQUENCE</scope>
    <source>
        <strain evidence="12">ChiHjej13B12-24818</strain>
    </source>
</reference>
<keyword evidence="6" id="KW-0325">Glycoprotein</keyword>
<keyword evidence="4 10" id="KW-0732">Signal</keyword>
<protein>
    <recommendedName>
        <fullName evidence="3">beta-galactosidase</fullName>
        <ecNumber evidence="3">3.2.1.23</ecNumber>
    </recommendedName>
</protein>
<dbReference type="InterPro" id="IPR018954">
    <property type="entry name" value="Betagal_dom2"/>
</dbReference>
<evidence type="ECO:0000313" key="13">
    <source>
        <dbReference type="Proteomes" id="UP000823823"/>
    </source>
</evidence>
<gene>
    <name evidence="12" type="ORF">H9786_10445</name>
</gene>
<comment type="similarity">
    <text evidence="2 8">Belongs to the glycosyl hydrolase 35 family.</text>
</comment>
<evidence type="ECO:0000256" key="2">
    <source>
        <dbReference type="ARBA" id="ARBA00009809"/>
    </source>
</evidence>
<evidence type="ECO:0000256" key="7">
    <source>
        <dbReference type="ARBA" id="ARBA00023295"/>
    </source>
</evidence>
<dbReference type="InterPro" id="IPR008979">
    <property type="entry name" value="Galactose-bd-like_sf"/>
</dbReference>
<evidence type="ECO:0000256" key="6">
    <source>
        <dbReference type="ARBA" id="ARBA00023180"/>
    </source>
</evidence>
<dbReference type="Pfam" id="PF01301">
    <property type="entry name" value="Glyco_hydro_35"/>
    <property type="match status" value="1"/>
</dbReference>
<accession>A0A9D2RPH8</accession>
<organism evidence="12 13">
    <name type="scientific">Candidatus Brachybacterium merdavium</name>
    <dbReference type="NCBI Taxonomy" id="2838513"/>
    <lineage>
        <taxon>Bacteria</taxon>
        <taxon>Bacillati</taxon>
        <taxon>Actinomycetota</taxon>
        <taxon>Actinomycetes</taxon>
        <taxon>Micrococcales</taxon>
        <taxon>Dermabacteraceae</taxon>
        <taxon>Brachybacterium</taxon>
    </lineage>
</organism>
<dbReference type="AlphaFoldDB" id="A0A9D2RPH8"/>
<feature type="signal peptide" evidence="10">
    <location>
        <begin position="1"/>
        <end position="33"/>
    </location>
</feature>
<evidence type="ECO:0000256" key="1">
    <source>
        <dbReference type="ARBA" id="ARBA00001412"/>
    </source>
</evidence>
<evidence type="ECO:0000256" key="4">
    <source>
        <dbReference type="ARBA" id="ARBA00022729"/>
    </source>
</evidence>
<dbReference type="Proteomes" id="UP000823823">
    <property type="component" value="Unassembled WGS sequence"/>
</dbReference>
<feature type="region of interest" description="Disordered" evidence="9">
    <location>
        <begin position="43"/>
        <end position="64"/>
    </location>
</feature>
<dbReference type="Pfam" id="PF13364">
    <property type="entry name" value="BetaGal_ABD2"/>
    <property type="match status" value="2"/>
</dbReference>
<dbReference type="InterPro" id="IPR001944">
    <property type="entry name" value="Glycoside_Hdrlase_35"/>
</dbReference>
<dbReference type="InterPro" id="IPR017853">
    <property type="entry name" value="GH"/>
</dbReference>
<dbReference type="InterPro" id="IPR006311">
    <property type="entry name" value="TAT_signal"/>
</dbReference>
<dbReference type="SUPFAM" id="SSF51445">
    <property type="entry name" value="(Trans)glycosidases"/>
    <property type="match status" value="1"/>
</dbReference>
<dbReference type="InterPro" id="IPR025300">
    <property type="entry name" value="BetaGal_jelly_roll_dom"/>
</dbReference>
<dbReference type="SMART" id="SM01029">
    <property type="entry name" value="BetaGal_dom2"/>
    <property type="match status" value="1"/>
</dbReference>
<dbReference type="PROSITE" id="PS51318">
    <property type="entry name" value="TAT"/>
    <property type="match status" value="1"/>
</dbReference>
<dbReference type="InterPro" id="IPR031330">
    <property type="entry name" value="Gly_Hdrlase_35_cat"/>
</dbReference>
<evidence type="ECO:0000313" key="12">
    <source>
        <dbReference type="EMBL" id="HJB10928.1"/>
    </source>
</evidence>
<comment type="catalytic activity">
    <reaction evidence="1">
        <text>Hydrolysis of terminal non-reducing beta-D-galactose residues in beta-D-galactosides.</text>
        <dbReference type="EC" id="3.2.1.23"/>
    </reaction>
</comment>
<evidence type="ECO:0000256" key="5">
    <source>
        <dbReference type="ARBA" id="ARBA00022801"/>
    </source>
</evidence>
<dbReference type="GO" id="GO:0005975">
    <property type="term" value="P:carbohydrate metabolic process"/>
    <property type="evidence" value="ECO:0007669"/>
    <property type="project" value="InterPro"/>
</dbReference>
<dbReference type="SUPFAM" id="SSF49785">
    <property type="entry name" value="Galactose-binding domain-like"/>
    <property type="match status" value="2"/>
</dbReference>
<dbReference type="Gene3D" id="2.102.20.10">
    <property type="entry name" value="Beta-galactosidase, domain 2"/>
    <property type="match status" value="1"/>
</dbReference>
<dbReference type="EC" id="3.2.1.23" evidence="3"/>
<evidence type="ECO:0000256" key="8">
    <source>
        <dbReference type="RuleBase" id="RU003679"/>
    </source>
</evidence>
<name>A0A9D2RPH8_9MICO</name>
<dbReference type="GO" id="GO:0004565">
    <property type="term" value="F:beta-galactosidase activity"/>
    <property type="evidence" value="ECO:0007669"/>
    <property type="project" value="UniProtKB-EC"/>
</dbReference>
<dbReference type="PRINTS" id="PR00742">
    <property type="entry name" value="GLHYDRLASE35"/>
</dbReference>
<evidence type="ECO:0000259" key="11">
    <source>
        <dbReference type="SMART" id="SM01029"/>
    </source>
</evidence>
<feature type="chain" id="PRO_5038439350" description="beta-galactosidase" evidence="10">
    <location>
        <begin position="34"/>
        <end position="1198"/>
    </location>
</feature>
<evidence type="ECO:0000256" key="9">
    <source>
        <dbReference type="SAM" id="MobiDB-lite"/>
    </source>
</evidence>
<dbReference type="EMBL" id="DWZH01000083">
    <property type="protein sequence ID" value="HJB10928.1"/>
    <property type="molecule type" value="Genomic_DNA"/>
</dbReference>
<evidence type="ECO:0000256" key="10">
    <source>
        <dbReference type="SAM" id="SignalP"/>
    </source>
</evidence>
<dbReference type="PANTHER" id="PTHR23421">
    <property type="entry name" value="BETA-GALACTOSIDASE RELATED"/>
    <property type="match status" value="1"/>
</dbReference>
<keyword evidence="7 12" id="KW-0326">Glycosidase</keyword>
<dbReference type="Gene3D" id="2.60.120.260">
    <property type="entry name" value="Galactose-binding domain-like"/>
    <property type="match status" value="3"/>
</dbReference>